<reference evidence="5" key="1">
    <citation type="submission" date="2018-02" db="EMBL/GenBank/DDBJ databases">
        <authorList>
            <person name="Hausmann B."/>
        </authorList>
    </citation>
    <scope>NUCLEOTIDE SEQUENCE [LARGE SCALE GENOMIC DNA]</scope>
    <source>
        <strain evidence="5">Peat soil MAG SbA5</strain>
    </source>
</reference>
<evidence type="ECO:0000256" key="2">
    <source>
        <dbReference type="SAM" id="SignalP"/>
    </source>
</evidence>
<dbReference type="Gene3D" id="2.130.10.10">
    <property type="entry name" value="YVTN repeat-like/Quinoprotein amine dehydrogenase"/>
    <property type="match status" value="1"/>
</dbReference>
<dbReference type="Proteomes" id="UP000239735">
    <property type="component" value="Unassembled WGS sequence"/>
</dbReference>
<dbReference type="OrthoDB" id="2082707at2"/>
<protein>
    <recommendedName>
        <fullName evidence="3">SbsA Ig-like domain-containing protein</fullName>
    </recommendedName>
</protein>
<gene>
    <name evidence="4" type="ORF">SBA5_40001</name>
</gene>
<organism evidence="4 5">
    <name type="scientific">Candidatus Sulfuritelmatomonas gaucii</name>
    <dbReference type="NCBI Taxonomy" id="2043161"/>
    <lineage>
        <taxon>Bacteria</taxon>
        <taxon>Pseudomonadati</taxon>
        <taxon>Acidobacteriota</taxon>
        <taxon>Terriglobia</taxon>
        <taxon>Terriglobales</taxon>
        <taxon>Acidobacteriaceae</taxon>
        <taxon>Candidatus Sulfuritelmatomonas</taxon>
    </lineage>
</organism>
<dbReference type="SUPFAM" id="SSF50969">
    <property type="entry name" value="YVTN repeat-like/Quinoprotein amine dehydrogenase"/>
    <property type="match status" value="1"/>
</dbReference>
<evidence type="ECO:0000313" key="5">
    <source>
        <dbReference type="Proteomes" id="UP000239735"/>
    </source>
</evidence>
<dbReference type="InterPro" id="IPR015943">
    <property type="entry name" value="WD40/YVTN_repeat-like_dom_sf"/>
</dbReference>
<dbReference type="EMBL" id="OKRB01000097">
    <property type="protein sequence ID" value="SPE23476.1"/>
    <property type="molecule type" value="Genomic_DNA"/>
</dbReference>
<evidence type="ECO:0000256" key="1">
    <source>
        <dbReference type="ARBA" id="ARBA00022729"/>
    </source>
</evidence>
<dbReference type="InterPro" id="IPR032812">
    <property type="entry name" value="SbsA_Ig"/>
</dbReference>
<dbReference type="PROSITE" id="PS51257">
    <property type="entry name" value="PROKAR_LIPOPROTEIN"/>
    <property type="match status" value="1"/>
</dbReference>
<evidence type="ECO:0000313" key="4">
    <source>
        <dbReference type="EMBL" id="SPE23476.1"/>
    </source>
</evidence>
<proteinExistence type="predicted"/>
<name>A0A2N9LJN8_9BACT</name>
<keyword evidence="1 2" id="KW-0732">Signal</keyword>
<evidence type="ECO:0000259" key="3">
    <source>
        <dbReference type="Pfam" id="PF13205"/>
    </source>
</evidence>
<dbReference type="InterPro" id="IPR011044">
    <property type="entry name" value="Quino_amine_DH_bsu"/>
</dbReference>
<dbReference type="Pfam" id="PF13205">
    <property type="entry name" value="Big_5"/>
    <property type="match status" value="2"/>
</dbReference>
<feature type="chain" id="PRO_5014822004" description="SbsA Ig-like domain-containing protein" evidence="2">
    <location>
        <begin position="21"/>
        <end position="650"/>
    </location>
</feature>
<dbReference type="AlphaFoldDB" id="A0A2N9LJN8"/>
<dbReference type="InterPro" id="IPR014755">
    <property type="entry name" value="Cu-Rt/internalin_Ig-like"/>
</dbReference>
<sequence length="650" mass="66435">MKVHASPISLSALTLTVLLAGCSSTLMTENATDPASGAVPTVSAVAEQVNGVAPNRKQEVQFSEAMDASTINAKTFTVTDSSGNAVSGAVTYDASYDIASFQPNPALQTGATYTVTVTTGVASTGGEHLAAAYSYTFTTRATTDTSPLAINSVDPAAGATCVSATAPIIITFNEAPDASTVNSTNIVVTGPGATVIPVTMSINVTTTQVVLTPNSALSSGTITVTVQNVGDLADVMMTAAYTWTFSTECGGGGGSGSGNEYLYFGAGVEAGTPEFYGYAIDSATGVLTPVPGGPFQVSVGATPSPCGGGCNLDPLADPLGRFLFYNFIQTPNQHGVGTMKVDPTTGALTNDNVLTYVPDGTSVSDIYYVSADPKGRYIYGTGVLYSPGPSGSDLLMSITVGADGTLSFTPGQPYQLPEGNNSVPPQAPAATDQYVFVSDPALDLEGAQQPSDIFTYTLDQSSGALTATSTAYQVGVGAGEEAITPSGKFLYIETNQLLSSGFPGPAELRGYQVNADGTLTPIAQAPIQSPQQPAIITMSPNGNFLYISGVIYPSTPGGPSTIDNSAYAIDPNTGALTLTADYTNIPSTLLTIDPAVKYVYIPESTNTTPIVYTMAGFSVNPTNGALTPLPGPATVLPTNPGIYMPIVRPQ</sequence>
<dbReference type="Gene3D" id="2.60.40.1220">
    <property type="match status" value="2"/>
</dbReference>
<accession>A0A2N9LJN8</accession>
<feature type="domain" description="SbsA Ig-like" evidence="3">
    <location>
        <begin position="46"/>
        <end position="139"/>
    </location>
</feature>
<feature type="signal peptide" evidence="2">
    <location>
        <begin position="1"/>
        <end position="20"/>
    </location>
</feature>
<feature type="domain" description="SbsA Ig-like" evidence="3">
    <location>
        <begin position="144"/>
        <end position="247"/>
    </location>
</feature>